<reference evidence="1 2" key="1">
    <citation type="submission" date="2014-03" db="EMBL/GenBank/DDBJ databases">
        <title>Genomics of Bifidobacteria.</title>
        <authorList>
            <person name="Ventura M."/>
            <person name="Milani C."/>
            <person name="Lugli G.A."/>
        </authorList>
    </citation>
    <scope>NUCLEOTIDE SEQUENCE [LARGE SCALE GENOMIC DNA]</scope>
    <source>
        <strain evidence="2">JCM 15918</strain>
    </source>
</reference>
<dbReference type="RefSeq" id="WP_033499781.1">
    <property type="nucleotide sequence ID" value="NZ_JDUX01000005.1"/>
</dbReference>
<sequence length="138" mass="15007">MASIMTLTDAVLNSIPQPDNGWTVYRQTSPKPSDKPPWIIETVTTNGHTIGETQHIQGGIGTLTIRIVSTTTDSVNVIADDHMIPMLAGHRLDVDGFDTGCLTLNADSGAYAAGLTAEETSLLYQCRLLTFKFNWSRL</sequence>
<evidence type="ECO:0000313" key="1">
    <source>
        <dbReference type="EMBL" id="KFI98214.1"/>
    </source>
</evidence>
<dbReference type="Proteomes" id="UP000029091">
    <property type="component" value="Unassembled WGS sequence"/>
</dbReference>
<gene>
    <name evidence="1" type="ORF">BSTER_0790</name>
</gene>
<name>A0A087DRR4_BIFAD</name>
<evidence type="ECO:0000313" key="2">
    <source>
        <dbReference type="Proteomes" id="UP000029091"/>
    </source>
</evidence>
<comment type="caution">
    <text evidence="1">The sequence shown here is derived from an EMBL/GenBank/DDBJ whole genome shotgun (WGS) entry which is preliminary data.</text>
</comment>
<accession>A0A087DRR4</accession>
<organism evidence="1 2">
    <name type="scientific">Bifidobacterium adolescentis JCM 15918</name>
    <dbReference type="NCBI Taxonomy" id="1437612"/>
    <lineage>
        <taxon>Bacteria</taxon>
        <taxon>Bacillati</taxon>
        <taxon>Actinomycetota</taxon>
        <taxon>Actinomycetes</taxon>
        <taxon>Bifidobacteriales</taxon>
        <taxon>Bifidobacteriaceae</taxon>
        <taxon>Bifidobacterium</taxon>
    </lineage>
</organism>
<proteinExistence type="predicted"/>
<dbReference type="EMBL" id="JGZQ01000003">
    <property type="protein sequence ID" value="KFI98214.1"/>
    <property type="molecule type" value="Genomic_DNA"/>
</dbReference>
<protein>
    <submittedName>
        <fullName evidence="1">Transcriptional regulator</fullName>
    </submittedName>
</protein>
<dbReference type="AlphaFoldDB" id="A0A087DRR4"/>